<name>A0ABU9Z184_9RHOO</name>
<evidence type="ECO:0000313" key="3">
    <source>
        <dbReference type="Proteomes" id="UP001410394"/>
    </source>
</evidence>
<evidence type="ECO:0000313" key="2">
    <source>
        <dbReference type="EMBL" id="MEN3069720.1"/>
    </source>
</evidence>
<comment type="caution">
    <text evidence="2">The sequence shown here is derived from an EMBL/GenBank/DDBJ whole genome shotgun (WGS) entry which is preliminary data.</text>
</comment>
<proteinExistence type="predicted"/>
<sequence>MNPISSTSIDTSFDSSITASLPVSALPKLDQSTSTKADKGSVRVSLSSMGLLMASADSKKAGAKKNANEDVDKADLPDSIKNSIKQIRQLKEQLKQLQEKLAAAESAQNQTEEQKNAAVQALRSQIQAMSGAITTATGSLGKLVKELKLSAEQSSAVASLLAGG</sequence>
<evidence type="ECO:0000256" key="1">
    <source>
        <dbReference type="SAM" id="Coils"/>
    </source>
</evidence>
<organism evidence="2 3">
    <name type="scientific">Uliginosibacterium sediminicola</name>
    <dbReference type="NCBI Taxonomy" id="2024550"/>
    <lineage>
        <taxon>Bacteria</taxon>
        <taxon>Pseudomonadati</taxon>
        <taxon>Pseudomonadota</taxon>
        <taxon>Betaproteobacteria</taxon>
        <taxon>Rhodocyclales</taxon>
        <taxon>Zoogloeaceae</taxon>
        <taxon>Uliginosibacterium</taxon>
    </lineage>
</organism>
<evidence type="ECO:0008006" key="4">
    <source>
        <dbReference type="Google" id="ProtNLM"/>
    </source>
</evidence>
<reference evidence="2 3" key="1">
    <citation type="journal article" date="2018" name="Int. J. Syst. Evol. Microbiol.">
        <title>Uliginosibacterium sediminicola sp. nov., isolated from freshwater sediment.</title>
        <authorList>
            <person name="Hwang W.M."/>
            <person name="Kim S.M."/>
            <person name="Kang K."/>
            <person name="Ahn T.Y."/>
        </authorList>
    </citation>
    <scope>NUCLEOTIDE SEQUENCE [LARGE SCALE GENOMIC DNA]</scope>
    <source>
        <strain evidence="2 3">M1-21</strain>
    </source>
</reference>
<dbReference type="Proteomes" id="UP001410394">
    <property type="component" value="Unassembled WGS sequence"/>
</dbReference>
<dbReference type="EMBL" id="JBDIVE010000008">
    <property type="protein sequence ID" value="MEN3069720.1"/>
    <property type="molecule type" value="Genomic_DNA"/>
</dbReference>
<protein>
    <recommendedName>
        <fullName evidence="4">FlxA-like protein</fullName>
    </recommendedName>
</protein>
<dbReference type="RefSeq" id="WP_345920490.1">
    <property type="nucleotide sequence ID" value="NZ_JBDIVE010000008.1"/>
</dbReference>
<feature type="coiled-coil region" evidence="1">
    <location>
        <begin position="80"/>
        <end position="117"/>
    </location>
</feature>
<keyword evidence="1" id="KW-0175">Coiled coil</keyword>
<keyword evidence="3" id="KW-1185">Reference proteome</keyword>
<accession>A0ABU9Z184</accession>
<gene>
    <name evidence="2" type="ORF">ABDB84_14630</name>
</gene>